<feature type="transmembrane region" description="Helical" evidence="1">
    <location>
        <begin position="7"/>
        <end position="27"/>
    </location>
</feature>
<evidence type="ECO:0000313" key="2">
    <source>
        <dbReference type="EMBL" id="TDQ22883.1"/>
    </source>
</evidence>
<evidence type="ECO:0000313" key="3">
    <source>
        <dbReference type="Proteomes" id="UP000295390"/>
    </source>
</evidence>
<keyword evidence="3" id="KW-1185">Reference proteome</keyword>
<dbReference type="AlphaFoldDB" id="A0A4R6TEJ4"/>
<name>A0A4R6TEJ4_9FLAO</name>
<dbReference type="OrthoDB" id="1362378at2"/>
<evidence type="ECO:0000256" key="1">
    <source>
        <dbReference type="SAM" id="Phobius"/>
    </source>
</evidence>
<comment type="caution">
    <text evidence="2">The sequence shown here is derived from an EMBL/GenBank/DDBJ whole genome shotgun (WGS) entry which is preliminary data.</text>
</comment>
<gene>
    <name evidence="2" type="ORF">DFQ07_2905</name>
</gene>
<proteinExistence type="predicted"/>
<keyword evidence="1" id="KW-0812">Transmembrane</keyword>
<dbReference type="PROSITE" id="PS51257">
    <property type="entry name" value="PROKAR_LIPOPROTEIN"/>
    <property type="match status" value="1"/>
</dbReference>
<keyword evidence="1" id="KW-1133">Transmembrane helix</keyword>
<dbReference type="RefSeq" id="WP_133537889.1">
    <property type="nucleotide sequence ID" value="NZ_SNYH01000006.1"/>
</dbReference>
<dbReference type="EMBL" id="SNYH01000006">
    <property type="protein sequence ID" value="TDQ22883.1"/>
    <property type="molecule type" value="Genomic_DNA"/>
</dbReference>
<accession>A0A4R6TEJ4</accession>
<protein>
    <submittedName>
        <fullName evidence="2">Uncharacterized protein</fullName>
    </submittedName>
</protein>
<keyword evidence="1" id="KW-0472">Membrane</keyword>
<sequence>MGHIKKEIAIGILVSLFATACGFFVYLQYISQSSMSETLERIREGGMLGSVIALAAIPNLFVFWVFLKKKQDYRARGVLIATIAIALLTFVLKFF</sequence>
<feature type="transmembrane region" description="Helical" evidence="1">
    <location>
        <begin position="47"/>
        <end position="66"/>
    </location>
</feature>
<dbReference type="Proteomes" id="UP000295390">
    <property type="component" value="Unassembled WGS sequence"/>
</dbReference>
<reference evidence="2 3" key="1">
    <citation type="submission" date="2019-03" db="EMBL/GenBank/DDBJ databases">
        <title>Genomic Encyclopedia of Type Strains, Phase III (KMG-III): the genomes of soil and plant-associated and newly described type strains.</title>
        <authorList>
            <person name="Whitman W."/>
        </authorList>
    </citation>
    <scope>NUCLEOTIDE SEQUENCE [LARGE SCALE GENOMIC DNA]</scope>
    <source>
        <strain evidence="2 3">CECT 8283</strain>
    </source>
</reference>
<organism evidence="2 3">
    <name type="scientific">Tenacibaculum caenipelagi</name>
    <dbReference type="NCBI Taxonomy" id="1325435"/>
    <lineage>
        <taxon>Bacteria</taxon>
        <taxon>Pseudomonadati</taxon>
        <taxon>Bacteroidota</taxon>
        <taxon>Flavobacteriia</taxon>
        <taxon>Flavobacteriales</taxon>
        <taxon>Flavobacteriaceae</taxon>
        <taxon>Tenacibaculum</taxon>
    </lineage>
</organism>
<feature type="transmembrane region" description="Helical" evidence="1">
    <location>
        <begin position="78"/>
        <end position="94"/>
    </location>
</feature>